<dbReference type="InterPro" id="IPR012910">
    <property type="entry name" value="Plug_dom"/>
</dbReference>
<accession>A0A0S2FGZ1</accession>
<dbReference type="KEGG" id="lab:LA76x_4689"/>
<keyword evidence="2 8" id="KW-0813">Transport</keyword>
<dbReference type="EMBL" id="CP011129">
    <property type="protein sequence ID" value="ALN82792.1"/>
    <property type="molecule type" value="Genomic_DNA"/>
</dbReference>
<dbReference type="PATRIC" id="fig|84531.8.peg.4681"/>
<organism evidence="13 14">
    <name type="scientific">Lysobacter antibioticus</name>
    <dbReference type="NCBI Taxonomy" id="84531"/>
    <lineage>
        <taxon>Bacteria</taxon>
        <taxon>Pseudomonadati</taxon>
        <taxon>Pseudomonadota</taxon>
        <taxon>Gammaproteobacteria</taxon>
        <taxon>Lysobacterales</taxon>
        <taxon>Lysobacteraceae</taxon>
        <taxon>Lysobacter</taxon>
    </lineage>
</organism>
<feature type="signal peptide" evidence="10">
    <location>
        <begin position="1"/>
        <end position="24"/>
    </location>
</feature>
<comment type="subcellular location">
    <subcellularLocation>
        <location evidence="1 8">Cell outer membrane</location>
        <topology evidence="1 8">Multi-pass membrane protein</topology>
    </subcellularLocation>
</comment>
<evidence type="ECO:0000256" key="2">
    <source>
        <dbReference type="ARBA" id="ARBA00022448"/>
    </source>
</evidence>
<reference evidence="13 14" key="1">
    <citation type="journal article" date="2015" name="BMC Genomics">
        <title>Comparative genomics and metabolic profiling of the genus Lysobacter.</title>
        <authorList>
            <person name="de Bruijn I."/>
            <person name="Cheng X."/>
            <person name="de Jager V."/>
            <person name="Exposito R.G."/>
            <person name="Watrous J."/>
            <person name="Patel N."/>
            <person name="Postma J."/>
            <person name="Dorrestein P.C."/>
            <person name="Kobayashi D."/>
            <person name="Raaijmakers J.M."/>
        </authorList>
    </citation>
    <scope>NUCLEOTIDE SEQUENCE [LARGE SCALE GENOMIC DNA]</scope>
    <source>
        <strain evidence="13 14">76</strain>
    </source>
</reference>
<keyword evidence="6 8" id="KW-0472">Membrane</keyword>
<evidence type="ECO:0000256" key="8">
    <source>
        <dbReference type="PROSITE-ProRule" id="PRU01360"/>
    </source>
</evidence>
<feature type="chain" id="PRO_5006597268" evidence="10">
    <location>
        <begin position="25"/>
        <end position="759"/>
    </location>
</feature>
<evidence type="ECO:0000256" key="6">
    <source>
        <dbReference type="ARBA" id="ARBA00023136"/>
    </source>
</evidence>
<dbReference type="CDD" id="cd01347">
    <property type="entry name" value="ligand_gated_channel"/>
    <property type="match status" value="1"/>
</dbReference>
<protein>
    <submittedName>
        <fullName evidence="13">TonB dependent receptor family protein</fullName>
    </submittedName>
</protein>
<feature type="domain" description="TonB-dependent receptor-like beta-barrel" evidence="11">
    <location>
        <begin position="300"/>
        <end position="724"/>
    </location>
</feature>
<evidence type="ECO:0000256" key="4">
    <source>
        <dbReference type="ARBA" id="ARBA00022692"/>
    </source>
</evidence>
<keyword evidence="3 8" id="KW-1134">Transmembrane beta strand</keyword>
<dbReference type="Gene3D" id="2.170.130.10">
    <property type="entry name" value="TonB-dependent receptor, plug domain"/>
    <property type="match status" value="1"/>
</dbReference>
<evidence type="ECO:0000259" key="12">
    <source>
        <dbReference type="Pfam" id="PF07715"/>
    </source>
</evidence>
<dbReference type="InterPro" id="IPR036942">
    <property type="entry name" value="Beta-barrel_TonB_sf"/>
</dbReference>
<dbReference type="Proteomes" id="UP000060787">
    <property type="component" value="Chromosome"/>
</dbReference>
<dbReference type="PANTHER" id="PTHR30069">
    <property type="entry name" value="TONB-DEPENDENT OUTER MEMBRANE RECEPTOR"/>
    <property type="match status" value="1"/>
</dbReference>
<dbReference type="STRING" id="84531.LA76x_4689"/>
<dbReference type="PROSITE" id="PS52016">
    <property type="entry name" value="TONB_DEPENDENT_REC_3"/>
    <property type="match status" value="1"/>
</dbReference>
<proteinExistence type="inferred from homology"/>
<dbReference type="GO" id="GO:0009279">
    <property type="term" value="C:cell outer membrane"/>
    <property type="evidence" value="ECO:0007669"/>
    <property type="project" value="UniProtKB-SubCell"/>
</dbReference>
<dbReference type="Gene3D" id="2.40.170.20">
    <property type="entry name" value="TonB-dependent receptor, beta-barrel domain"/>
    <property type="match status" value="1"/>
</dbReference>
<evidence type="ECO:0000313" key="14">
    <source>
        <dbReference type="Proteomes" id="UP000060787"/>
    </source>
</evidence>
<dbReference type="InterPro" id="IPR039426">
    <property type="entry name" value="TonB-dep_rcpt-like"/>
</dbReference>
<evidence type="ECO:0000256" key="10">
    <source>
        <dbReference type="SAM" id="SignalP"/>
    </source>
</evidence>
<dbReference type="InterPro" id="IPR000531">
    <property type="entry name" value="Beta-barrel_TonB"/>
</dbReference>
<sequence length="759" mass="82912">MLKPLTAAISSILLLSAIAGPADAQEAAASAADDDAATDQAAVDLDNVVVTGTRSPKAVDRIPGAITLVSKEEVQRNLVLTEDATAVLARSVPGYAESSQAMSNTGENLRGRVALRLFDGVPQGSPLREGTRNGTFTDMGIVGRIEVINGPSASEGIGAAGGIINYLSAAPTKEGNEFTVVSRYTTQFEDDSEGWKLGFNFARKSGNFDLLASASFLDRGITYDGSGRRIGMNTSGSLADTESRNLFLKAGYAFGEDGVQRIEGSVSHFNIEGKANYVQVLGCRPDEAALCGATRTNTSERGSIFGSKAAINDFKQYQLTYIHSDFFGGTLTLNGYKADQEMRYLPENTIDKQDPLIGPLGSIYDQSEIVTNKKGLRTSWARPSLFSVSGLELRLGFDLVEDTAEQRLALTDRLWVPPMEYKSRAPWAQLSWDIGPVTLSGGIRREDGELHVDGYTTTWYRDRRHVDGGTLDYQENLSNFGAVWRITDGWSVFGSYGEGFTLANVGIPLRNIQCSNDPGDTQPDGCPNDPRIGVGDLLDLNAIVVENTEFGFNWRGERGALSASHYDSKSDYGQSLAIDPATNDFVLLRAPVRIKGYELSGDWRFNEAWRFSAVYSHTRGKTSFWAADAAGRYGAGGTNKPMGVLDINPDKFAWTLTWKFHPRGDVSLGATTLFSRNLSASDVRGFDGARFNFRESTRGYTLFDLGMNFDTERYGKFSLGIENLLDKQYILSWSQPPGGFQNYWAGRGRTFSLTHTFKF</sequence>
<dbReference type="eggNOG" id="COG4771">
    <property type="taxonomic scope" value="Bacteria"/>
</dbReference>
<dbReference type="GO" id="GO:0015344">
    <property type="term" value="F:siderophore uptake transmembrane transporter activity"/>
    <property type="evidence" value="ECO:0007669"/>
    <property type="project" value="TreeGrafter"/>
</dbReference>
<keyword evidence="13" id="KW-0675">Receptor</keyword>
<dbReference type="SUPFAM" id="SSF56935">
    <property type="entry name" value="Porins"/>
    <property type="match status" value="1"/>
</dbReference>
<comment type="similarity">
    <text evidence="8 9">Belongs to the TonB-dependent receptor family.</text>
</comment>
<evidence type="ECO:0000256" key="3">
    <source>
        <dbReference type="ARBA" id="ARBA00022452"/>
    </source>
</evidence>
<keyword evidence="4 8" id="KW-0812">Transmembrane</keyword>
<evidence type="ECO:0000256" key="1">
    <source>
        <dbReference type="ARBA" id="ARBA00004571"/>
    </source>
</evidence>
<dbReference type="Pfam" id="PF00593">
    <property type="entry name" value="TonB_dep_Rec_b-barrel"/>
    <property type="match status" value="1"/>
</dbReference>
<feature type="domain" description="TonB-dependent receptor plug" evidence="12">
    <location>
        <begin position="60"/>
        <end position="163"/>
    </location>
</feature>
<keyword evidence="14" id="KW-1185">Reference proteome</keyword>
<dbReference type="GO" id="GO:0044718">
    <property type="term" value="P:siderophore transmembrane transport"/>
    <property type="evidence" value="ECO:0007669"/>
    <property type="project" value="TreeGrafter"/>
</dbReference>
<name>A0A0S2FGZ1_LYSAN</name>
<dbReference type="InterPro" id="IPR037066">
    <property type="entry name" value="Plug_dom_sf"/>
</dbReference>
<dbReference type="PANTHER" id="PTHR30069:SF42">
    <property type="entry name" value="FERRIC AEROBACTIN RECEPTOR"/>
    <property type="match status" value="1"/>
</dbReference>
<dbReference type="AlphaFoldDB" id="A0A0S2FGZ1"/>
<dbReference type="RefSeq" id="WP_057919414.1">
    <property type="nucleotide sequence ID" value="NZ_CP011129.1"/>
</dbReference>
<evidence type="ECO:0000313" key="13">
    <source>
        <dbReference type="EMBL" id="ALN82792.1"/>
    </source>
</evidence>
<evidence type="ECO:0000256" key="5">
    <source>
        <dbReference type="ARBA" id="ARBA00023077"/>
    </source>
</evidence>
<keyword evidence="5 9" id="KW-0798">TonB box</keyword>
<evidence type="ECO:0000259" key="11">
    <source>
        <dbReference type="Pfam" id="PF00593"/>
    </source>
</evidence>
<gene>
    <name evidence="13" type="ORF">LA76x_4689</name>
</gene>
<keyword evidence="10" id="KW-0732">Signal</keyword>
<evidence type="ECO:0000256" key="9">
    <source>
        <dbReference type="RuleBase" id="RU003357"/>
    </source>
</evidence>
<dbReference type="Pfam" id="PF07715">
    <property type="entry name" value="Plug"/>
    <property type="match status" value="1"/>
</dbReference>
<evidence type="ECO:0000256" key="7">
    <source>
        <dbReference type="ARBA" id="ARBA00023237"/>
    </source>
</evidence>
<keyword evidence="7 8" id="KW-0998">Cell outer membrane</keyword>